<evidence type="ECO:0000313" key="7">
    <source>
        <dbReference type="EMBL" id="MXO51346.1"/>
    </source>
</evidence>
<feature type="domain" description="AAA+ ATPase" evidence="6">
    <location>
        <begin position="439"/>
        <end position="695"/>
    </location>
</feature>
<dbReference type="PANTHER" id="PTHR30121">
    <property type="entry name" value="UNCHARACTERIZED PROTEIN YJGR-RELATED"/>
    <property type="match status" value="1"/>
</dbReference>
<protein>
    <recommendedName>
        <fullName evidence="5">Type IV secretion system protein virB4</fullName>
    </recommendedName>
</protein>
<dbReference type="OrthoDB" id="9816422at2"/>
<dbReference type="EMBL" id="WTYF01000004">
    <property type="protein sequence ID" value="MXO51346.1"/>
    <property type="molecule type" value="Genomic_DNA"/>
</dbReference>
<gene>
    <name evidence="7" type="ORF">GRI42_08525</name>
</gene>
<dbReference type="InterPro" id="IPR004346">
    <property type="entry name" value="CagE_TrbE_VirB"/>
</dbReference>
<evidence type="ECO:0000256" key="2">
    <source>
        <dbReference type="ARBA" id="ARBA00022741"/>
    </source>
</evidence>
<comment type="similarity">
    <text evidence="1">Belongs to the TrbE/VirB4 family.</text>
</comment>
<dbReference type="PANTHER" id="PTHR30121:SF12">
    <property type="entry name" value="TYPE IV SECRETION SYSTEM PROTEIN CAGE"/>
    <property type="match status" value="1"/>
</dbReference>
<evidence type="ECO:0000256" key="1">
    <source>
        <dbReference type="ARBA" id="ARBA00006512"/>
    </source>
</evidence>
<dbReference type="InterPro" id="IPR051162">
    <property type="entry name" value="T4SS_component"/>
</dbReference>
<evidence type="ECO:0000256" key="4">
    <source>
        <dbReference type="ARBA" id="ARBA00023026"/>
    </source>
</evidence>
<evidence type="ECO:0000256" key="5">
    <source>
        <dbReference type="ARBA" id="ARBA00023635"/>
    </source>
</evidence>
<reference evidence="7 8" key="1">
    <citation type="submission" date="2019-12" db="EMBL/GenBank/DDBJ databases">
        <title>Genomic-based taxomic classification of the family Erythrobacteraceae.</title>
        <authorList>
            <person name="Xu L."/>
        </authorList>
    </citation>
    <scope>NUCLEOTIDE SEQUENCE [LARGE SCALE GENOMIC DNA]</scope>
    <source>
        <strain evidence="7 8">DSM 16225</strain>
    </source>
</reference>
<dbReference type="InterPro" id="IPR027417">
    <property type="entry name" value="P-loop_NTPase"/>
</dbReference>
<sequence length="811" mass="89357">MPRDHKWIGPASWSAKEARAGDRLPYARLVDENTLLLRDGSVMTAIQVPGLLFETEDSEALNAHAATREVMLRSTLDARFVLYHHVIRRRVAVELDAQFPDPISRHIDARWKERLGSGQLFVNDQFITLIRRPARGKAGWVEKISKKARRNKEGLEPDPKDLRSLRAASQGLVASLQAYGAVPLGEYVGPQGNLNSELLELLSALYNGEMRPVRKPSDDVDIGLMLPYRRVSFGLDAMELRGSGSPDFGAILGLKDYPEATSPGLLDGLLRLPYEMVVSESYAPAERQTARERMDLSIRRLKSADEEAMAERADMMAARDALGNGAVGFGDHHLTVMVRERDLGRLDDATAACAAALADTGAIAVREDTNLEPAFWGQFPGNEGYLVRRALISSANMASFGSLHGFALGQAQGNHWGDAVTLLETTSATPFFFNFHHGDLGNFSVIGPSGSGKTVVMNFLAAQAQKFSPRTILFDKDRGAELFVRGIGGRYDSIRSGEPTGFNPLALPDTPGNRAFLRDWLGVLLKAEGPEEDTTIAHAVDAAYANDASLRRLRHFRELLSGSKRPQPGDLADRLSAWIGEGENAWLFDNREDKLDLTARVLGFDMTALLENPKLRTPTMMYLFHRIEERLDGKPTMILIDEGWKALDDEVFAARIRDWLKTLRKRNALVGFATQSARDALESRISTALVEQTATMVFMPNSRARAEDYCDGFGLTSHELALIRTLPAHSRCFLVRQPDASVVVRLDLSGAPEVLTLLSGRESSVRRLDLLREAMGDAPADWFPALTGKAWPGGANDLLHDDDLNLALAAE</sequence>
<keyword evidence="4" id="KW-0843">Virulence</keyword>
<organism evidence="7 8">
    <name type="scientific">Qipengyuania gaetbuli</name>
    <dbReference type="NCBI Taxonomy" id="266952"/>
    <lineage>
        <taxon>Bacteria</taxon>
        <taxon>Pseudomonadati</taxon>
        <taxon>Pseudomonadota</taxon>
        <taxon>Alphaproteobacteria</taxon>
        <taxon>Sphingomonadales</taxon>
        <taxon>Erythrobacteraceae</taxon>
        <taxon>Qipengyuania</taxon>
    </lineage>
</organism>
<dbReference type="GO" id="GO:0005524">
    <property type="term" value="F:ATP binding"/>
    <property type="evidence" value="ECO:0007669"/>
    <property type="project" value="UniProtKB-KW"/>
</dbReference>
<dbReference type="RefSeq" id="WP_160608045.1">
    <property type="nucleotide sequence ID" value="NZ_WTYF01000004.1"/>
</dbReference>
<evidence type="ECO:0000256" key="3">
    <source>
        <dbReference type="ARBA" id="ARBA00022840"/>
    </source>
</evidence>
<dbReference type="InterPro" id="IPR003593">
    <property type="entry name" value="AAA+_ATPase"/>
</dbReference>
<dbReference type="Pfam" id="PF03135">
    <property type="entry name" value="CagE_TrbE_VirB"/>
    <property type="match status" value="1"/>
</dbReference>
<dbReference type="NCBIfam" id="TIGR00929">
    <property type="entry name" value="VirB4_CagE"/>
    <property type="match status" value="1"/>
</dbReference>
<dbReference type="SMART" id="SM00382">
    <property type="entry name" value="AAA"/>
    <property type="match status" value="1"/>
</dbReference>
<dbReference type="InterPro" id="IPR043964">
    <property type="entry name" value="P-loop_TraG"/>
</dbReference>
<keyword evidence="8" id="KW-1185">Reference proteome</keyword>
<accession>A0A844Y0K5</accession>
<dbReference type="InterPro" id="IPR018145">
    <property type="entry name" value="CagE_TrbE_VirB_cntrl_dom"/>
</dbReference>
<comment type="caution">
    <text evidence="7">The sequence shown here is derived from an EMBL/GenBank/DDBJ whole genome shotgun (WGS) entry which is preliminary data.</text>
</comment>
<evidence type="ECO:0000313" key="8">
    <source>
        <dbReference type="Proteomes" id="UP000444185"/>
    </source>
</evidence>
<keyword evidence="2" id="KW-0547">Nucleotide-binding</keyword>
<name>A0A844Y0K5_9SPHN</name>
<keyword evidence="3" id="KW-0067">ATP-binding</keyword>
<evidence type="ECO:0000259" key="6">
    <source>
        <dbReference type="SMART" id="SM00382"/>
    </source>
</evidence>
<dbReference type="Gene3D" id="3.40.50.300">
    <property type="entry name" value="P-loop containing nucleotide triphosphate hydrolases"/>
    <property type="match status" value="2"/>
</dbReference>
<dbReference type="Pfam" id="PF19044">
    <property type="entry name" value="P-loop_TraG"/>
    <property type="match status" value="1"/>
</dbReference>
<dbReference type="SUPFAM" id="SSF52540">
    <property type="entry name" value="P-loop containing nucleoside triphosphate hydrolases"/>
    <property type="match status" value="1"/>
</dbReference>
<dbReference type="AlphaFoldDB" id="A0A844Y0K5"/>
<proteinExistence type="inferred from homology"/>
<dbReference type="Proteomes" id="UP000444185">
    <property type="component" value="Unassembled WGS sequence"/>
</dbReference>